<proteinExistence type="predicted"/>
<name>A0ABW3E5S1_9ACTN</name>
<dbReference type="SUPFAM" id="SSF46785">
    <property type="entry name" value="Winged helix' DNA-binding domain"/>
    <property type="match status" value="1"/>
</dbReference>
<feature type="domain" description="HTH marR-type" evidence="1">
    <location>
        <begin position="3"/>
        <end position="51"/>
    </location>
</feature>
<feature type="non-terminal residue" evidence="2">
    <location>
        <position position="132"/>
    </location>
</feature>
<dbReference type="Pfam" id="PF12802">
    <property type="entry name" value="MarR_2"/>
    <property type="match status" value="1"/>
</dbReference>
<accession>A0ABW3E5S1</accession>
<protein>
    <submittedName>
        <fullName evidence="2">MarR family transcriptional regulator</fullName>
    </submittedName>
</protein>
<dbReference type="InterPro" id="IPR000835">
    <property type="entry name" value="HTH_MarR-typ"/>
</dbReference>
<dbReference type="Proteomes" id="UP001597024">
    <property type="component" value="Unassembled WGS sequence"/>
</dbReference>
<dbReference type="Gene3D" id="1.10.10.10">
    <property type="entry name" value="Winged helix-like DNA-binding domain superfamily/Winged helix DNA-binding domain"/>
    <property type="match status" value="1"/>
</dbReference>
<comment type="caution">
    <text evidence="2">The sequence shown here is derived from an EMBL/GenBank/DDBJ whole genome shotgun (WGS) entry which is preliminary data.</text>
</comment>
<evidence type="ECO:0000259" key="1">
    <source>
        <dbReference type="Pfam" id="PF12802"/>
    </source>
</evidence>
<dbReference type="InterPro" id="IPR036388">
    <property type="entry name" value="WH-like_DNA-bd_sf"/>
</dbReference>
<dbReference type="EMBL" id="JBHTHX010003041">
    <property type="protein sequence ID" value="MFD0891273.1"/>
    <property type="molecule type" value="Genomic_DNA"/>
</dbReference>
<organism evidence="2 3">
    <name type="scientific">Streptosporangium algeriense</name>
    <dbReference type="NCBI Taxonomy" id="1682748"/>
    <lineage>
        <taxon>Bacteria</taxon>
        <taxon>Bacillati</taxon>
        <taxon>Actinomycetota</taxon>
        <taxon>Actinomycetes</taxon>
        <taxon>Streptosporangiales</taxon>
        <taxon>Streptosporangiaceae</taxon>
        <taxon>Streptosporangium</taxon>
    </lineage>
</organism>
<keyword evidence="3" id="KW-1185">Reference proteome</keyword>
<sequence>MELPPTQRHVLSHTLGHGSTTRPRLLAATGLSKPSVNDAVSSLEGAGYVRRNGRHLPVTGKPAVLFEAAEEVGWVLGIDLGSSHIELMAVDLAGMDRAHVSVTESGGPGGARRREPSPSVVDRAVEQLTEWC</sequence>
<evidence type="ECO:0000313" key="3">
    <source>
        <dbReference type="Proteomes" id="UP001597024"/>
    </source>
</evidence>
<evidence type="ECO:0000313" key="2">
    <source>
        <dbReference type="EMBL" id="MFD0891273.1"/>
    </source>
</evidence>
<reference evidence="3" key="1">
    <citation type="journal article" date="2019" name="Int. J. Syst. Evol. Microbiol.">
        <title>The Global Catalogue of Microorganisms (GCM) 10K type strain sequencing project: providing services to taxonomists for standard genome sequencing and annotation.</title>
        <authorList>
            <consortium name="The Broad Institute Genomics Platform"/>
            <consortium name="The Broad Institute Genome Sequencing Center for Infectious Disease"/>
            <person name="Wu L."/>
            <person name="Ma J."/>
        </authorList>
    </citation>
    <scope>NUCLEOTIDE SEQUENCE [LARGE SCALE GENOMIC DNA]</scope>
    <source>
        <strain evidence="3">CCUG 62974</strain>
    </source>
</reference>
<gene>
    <name evidence="2" type="ORF">ACFQ08_42565</name>
</gene>
<dbReference type="InterPro" id="IPR036390">
    <property type="entry name" value="WH_DNA-bd_sf"/>
</dbReference>